<dbReference type="AlphaFoldDB" id="A0A316TZP9"/>
<evidence type="ECO:0000313" key="2">
    <source>
        <dbReference type="Proteomes" id="UP000245942"/>
    </source>
</evidence>
<reference evidence="1 2" key="1">
    <citation type="journal article" date="2018" name="Mol. Biol. Evol.">
        <title>Broad Genomic Sampling Reveals a Smut Pathogenic Ancestry of the Fungal Clade Ustilaginomycotina.</title>
        <authorList>
            <person name="Kijpornyongpan T."/>
            <person name="Mondo S.J."/>
            <person name="Barry K."/>
            <person name="Sandor L."/>
            <person name="Lee J."/>
            <person name="Lipzen A."/>
            <person name="Pangilinan J."/>
            <person name="LaButti K."/>
            <person name="Hainaut M."/>
            <person name="Henrissat B."/>
            <person name="Grigoriev I.V."/>
            <person name="Spatafora J.W."/>
            <person name="Aime M.C."/>
        </authorList>
    </citation>
    <scope>NUCLEOTIDE SEQUENCE [LARGE SCALE GENOMIC DNA]</scope>
    <source>
        <strain evidence="1 2">MCA 4718</strain>
    </source>
</reference>
<gene>
    <name evidence="1" type="ORF">BCV69DRAFT_85506</name>
</gene>
<dbReference type="GeneID" id="37017313"/>
<dbReference type="RefSeq" id="XP_025345278.1">
    <property type="nucleotide sequence ID" value="XM_025495579.1"/>
</dbReference>
<name>A0A316TZP9_9BASI</name>
<sequence length="93" mass="10644">MTSPKVRARIVAVPVSANPSQANAEQLASLPLTAVFPAPWTSDEPIPLPRIRAEHRRFNVRQSAVARRRSDAMYFWTVANYTQSERHIQRLYQ</sequence>
<keyword evidence="2" id="KW-1185">Reference proteome</keyword>
<proteinExistence type="predicted"/>
<dbReference type="Proteomes" id="UP000245942">
    <property type="component" value="Unassembled WGS sequence"/>
</dbReference>
<dbReference type="EMBL" id="KZ819338">
    <property type="protein sequence ID" value="PWN18118.1"/>
    <property type="molecule type" value="Genomic_DNA"/>
</dbReference>
<protein>
    <submittedName>
        <fullName evidence="1">Uncharacterized protein</fullName>
    </submittedName>
</protein>
<evidence type="ECO:0000313" key="1">
    <source>
        <dbReference type="EMBL" id="PWN18118.1"/>
    </source>
</evidence>
<organism evidence="1 2">
    <name type="scientific">Pseudomicrostroma glucosiphilum</name>
    <dbReference type="NCBI Taxonomy" id="1684307"/>
    <lineage>
        <taxon>Eukaryota</taxon>
        <taxon>Fungi</taxon>
        <taxon>Dikarya</taxon>
        <taxon>Basidiomycota</taxon>
        <taxon>Ustilaginomycotina</taxon>
        <taxon>Exobasidiomycetes</taxon>
        <taxon>Microstromatales</taxon>
        <taxon>Microstromatales incertae sedis</taxon>
        <taxon>Pseudomicrostroma</taxon>
    </lineage>
</organism>
<accession>A0A316TZP9</accession>